<keyword evidence="9" id="KW-0560">Oxidoreductase</keyword>
<feature type="binding site" evidence="5">
    <location>
        <begin position="143"/>
        <end position="145"/>
    </location>
    <ligand>
        <name>FAD</name>
        <dbReference type="ChEBI" id="CHEBI:57692"/>
    </ligand>
</feature>
<organism evidence="9 10">
    <name type="scientific">Rhodoferax aquaticus</name>
    <dbReference type="NCBI Taxonomy" id="2527691"/>
    <lineage>
        <taxon>Bacteria</taxon>
        <taxon>Pseudomonadati</taxon>
        <taxon>Pseudomonadota</taxon>
        <taxon>Betaproteobacteria</taxon>
        <taxon>Burkholderiales</taxon>
        <taxon>Comamonadaceae</taxon>
        <taxon>Rhodoferax</taxon>
    </lineage>
</organism>
<dbReference type="InterPro" id="IPR036188">
    <property type="entry name" value="FAD/NAD-bd_sf"/>
</dbReference>
<reference evidence="10" key="2">
    <citation type="journal article" date="2020" name="Int. J. Syst. Evol. Microbiol.">
        <title>Genomic insights into a novel species Rhodoferax aquaticus sp. nov., isolated from freshwater.</title>
        <authorList>
            <person name="Li T."/>
            <person name="Zhuo Y."/>
            <person name="Jin C.Z."/>
            <person name="Wu X."/>
            <person name="Ko S.R."/>
            <person name="Jin F.J."/>
            <person name="Ahn C.Y."/>
            <person name="Oh H.M."/>
            <person name="Lee H.G."/>
            <person name="Jin L."/>
        </authorList>
    </citation>
    <scope>NUCLEOTIDE SEQUENCE [LARGE SCALE GENOMIC DNA]</scope>
    <source>
        <strain evidence="10">Gr-4</strain>
    </source>
</reference>
<dbReference type="Pfam" id="PF02852">
    <property type="entry name" value="Pyr_redox_dim"/>
    <property type="match status" value="1"/>
</dbReference>
<dbReference type="InterPro" id="IPR023753">
    <property type="entry name" value="FAD/NAD-binding_dom"/>
</dbReference>
<keyword evidence="5" id="KW-0520">NAD</keyword>
<feature type="binding site" evidence="5">
    <location>
        <position position="55"/>
    </location>
    <ligand>
        <name>FAD</name>
        <dbReference type="ChEBI" id="CHEBI:57692"/>
    </ligand>
</feature>
<evidence type="ECO:0000313" key="9">
    <source>
        <dbReference type="EMBL" id="QDL56548.1"/>
    </source>
</evidence>
<feature type="domain" description="Pyridine nucleotide-disulphide oxidoreductase dimerisation" evidence="7">
    <location>
        <begin position="351"/>
        <end position="457"/>
    </location>
</feature>
<accession>A0A515EV85</accession>
<dbReference type="InterPro" id="IPR036324">
    <property type="entry name" value="Mn/Fe_SOD_N_sf"/>
</dbReference>
<evidence type="ECO:0000256" key="2">
    <source>
        <dbReference type="ARBA" id="ARBA00022630"/>
    </source>
</evidence>
<dbReference type="SUPFAM" id="SSF55424">
    <property type="entry name" value="FAD/NAD-linked reductases, dimerisation (C-terminal) domain"/>
    <property type="match status" value="1"/>
</dbReference>
<evidence type="ECO:0000313" key="10">
    <source>
        <dbReference type="Proteomes" id="UP000317365"/>
    </source>
</evidence>
<dbReference type="PRINTS" id="PR00411">
    <property type="entry name" value="PNDRDTASEI"/>
</dbReference>
<dbReference type="EMBL" id="CP036282">
    <property type="protein sequence ID" value="QDL56548.1"/>
    <property type="molecule type" value="Genomic_DNA"/>
</dbReference>
<feature type="binding site" evidence="5">
    <location>
        <position position="271"/>
    </location>
    <ligand>
        <name>NAD(+)</name>
        <dbReference type="ChEBI" id="CHEBI:57540"/>
    </ligand>
</feature>
<feature type="active site" description="Proton acceptor" evidence="4">
    <location>
        <position position="447"/>
    </location>
</feature>
<keyword evidence="10" id="KW-1185">Reference proteome</keyword>
<dbReference type="AlphaFoldDB" id="A0A515EV85"/>
<evidence type="ECO:0000256" key="5">
    <source>
        <dbReference type="PIRSR" id="PIRSR000350-3"/>
    </source>
</evidence>
<feature type="domain" description="FAD/NAD(P)-binding" evidence="8">
    <location>
        <begin position="10"/>
        <end position="328"/>
    </location>
</feature>
<dbReference type="PANTHER" id="PTHR43014">
    <property type="entry name" value="MERCURIC REDUCTASE"/>
    <property type="match status" value="1"/>
</dbReference>
<comment type="cofactor">
    <cofactor evidence="5">
        <name>FAD</name>
        <dbReference type="ChEBI" id="CHEBI:57692"/>
    </cofactor>
    <text evidence="5">Binds 1 FAD per subunit.</text>
</comment>
<keyword evidence="5" id="KW-0547">Nucleotide-binding</keyword>
<comment type="similarity">
    <text evidence="1">Belongs to the class-I pyridine nucleotide-disulfide oxidoreductase family.</text>
</comment>
<dbReference type="Proteomes" id="UP000317365">
    <property type="component" value="Chromosome"/>
</dbReference>
<dbReference type="NCBIfam" id="NF004939">
    <property type="entry name" value="PRK06292.1-1"/>
    <property type="match status" value="1"/>
</dbReference>
<reference evidence="10" key="1">
    <citation type="submission" date="2019-02" db="EMBL/GenBank/DDBJ databases">
        <title>Complete genome sequence of Rhodoferax sp. Gr-4.</title>
        <authorList>
            <person name="Jin L."/>
        </authorList>
    </citation>
    <scope>NUCLEOTIDE SEQUENCE [LARGE SCALE GENOMIC DNA]</scope>
    <source>
        <strain evidence="10">Gr-4</strain>
    </source>
</reference>
<evidence type="ECO:0000256" key="4">
    <source>
        <dbReference type="PIRSR" id="PIRSR000350-2"/>
    </source>
</evidence>
<dbReference type="GO" id="GO:0004148">
    <property type="term" value="F:dihydrolipoyl dehydrogenase (NADH) activity"/>
    <property type="evidence" value="ECO:0007669"/>
    <property type="project" value="UniProtKB-EC"/>
</dbReference>
<dbReference type="PANTHER" id="PTHR43014:SF4">
    <property type="entry name" value="PYRIDINE NUCLEOTIDE-DISULFIDE OXIDOREDUCTASE RCLA-RELATED"/>
    <property type="match status" value="1"/>
</dbReference>
<sequence length="482" mass="52280">MTTNSIVETDVAIIGAGTAGMSAYRAALEHTPRVLLIESGVYGTTCARVGCMPSKLLIAAADAAHMMAIAPQFGVSASGVNVDGRAVMARVRSERDRFVGFVVDTVEHWPAEHRMLGHARFIDQHTLQVGDTQVRAQRIVIATGSRPAVPEAWRQALGERLIINDDVFDWQDLPRSVAVVGTGVIGLELAQALHRLGVRVRLYGRSERVGPLTDPELQALSLEVFTHELPLSVNLAHIEPRREGDRVIVRTSNRAGDVHEEAFDWLLAATGRTPNVDQLGLENTGMPRDARGIPIHDRHTAQVAGLPIFVAGDVNEDRPLLHEAADEGRIAGGNAGLYPDARLRPRRAPLAVVFSEPQIALAGASHAELRSAGIDFEVGRVSFSDQGRSRVMGRNQGALHVYGEVGTGRFLGAEMLGPAAEHLGHLLAWSVQRGDTVQQMLDSPFYHPVVEEGLRTALRQLQTALRLPRPSDEECLDCGPKF</sequence>
<evidence type="ECO:0000256" key="3">
    <source>
        <dbReference type="ARBA" id="ARBA00022827"/>
    </source>
</evidence>
<dbReference type="PRINTS" id="PR00368">
    <property type="entry name" value="FADPNR"/>
</dbReference>
<feature type="disulfide bond" description="Redox-active" evidence="6">
    <location>
        <begin position="46"/>
        <end position="51"/>
    </location>
</feature>
<dbReference type="SUPFAM" id="SSF51905">
    <property type="entry name" value="FAD/NAD(P)-binding domain"/>
    <property type="match status" value="2"/>
</dbReference>
<dbReference type="PIRSF" id="PIRSF000350">
    <property type="entry name" value="Mercury_reductase_MerA"/>
    <property type="match status" value="1"/>
</dbReference>
<keyword evidence="3 5" id="KW-0274">FAD</keyword>
<dbReference type="KEGG" id="rhg:EXZ61_21640"/>
<dbReference type="RefSeq" id="WP_142813983.1">
    <property type="nucleotide sequence ID" value="NZ_CP036282.1"/>
</dbReference>
<feature type="binding site" evidence="5">
    <location>
        <position position="313"/>
    </location>
    <ligand>
        <name>FAD</name>
        <dbReference type="ChEBI" id="CHEBI:57692"/>
    </ligand>
</feature>
<dbReference type="EC" id="1.8.1.4" evidence="9"/>
<dbReference type="InterPro" id="IPR001100">
    <property type="entry name" value="Pyr_nuc-diS_OxRdtase"/>
</dbReference>
<dbReference type="Gene3D" id="3.50.50.60">
    <property type="entry name" value="FAD/NAD(P)-binding domain"/>
    <property type="match status" value="3"/>
</dbReference>
<feature type="binding site" evidence="5">
    <location>
        <begin position="181"/>
        <end position="188"/>
    </location>
    <ligand>
        <name>NAD(+)</name>
        <dbReference type="ChEBI" id="CHEBI:57540"/>
    </ligand>
</feature>
<dbReference type="GO" id="GO:0003955">
    <property type="term" value="F:NAD(P)H dehydrogenase (quinone) activity"/>
    <property type="evidence" value="ECO:0007669"/>
    <property type="project" value="TreeGrafter"/>
</dbReference>
<proteinExistence type="inferred from homology"/>
<keyword evidence="2" id="KW-0285">Flavoprotein</keyword>
<dbReference type="Gene3D" id="3.30.390.30">
    <property type="match status" value="1"/>
</dbReference>
<dbReference type="Gene3D" id="1.10.287.990">
    <property type="entry name" value="Fe,Mn superoxide dismutase (SOD) domain"/>
    <property type="match status" value="1"/>
</dbReference>
<evidence type="ECO:0000259" key="7">
    <source>
        <dbReference type="Pfam" id="PF02852"/>
    </source>
</evidence>
<dbReference type="Pfam" id="PF07992">
    <property type="entry name" value="Pyr_redox_2"/>
    <property type="match status" value="1"/>
</dbReference>
<gene>
    <name evidence="9" type="ORF">EXZ61_21640</name>
</gene>
<evidence type="ECO:0000259" key="8">
    <source>
        <dbReference type="Pfam" id="PF07992"/>
    </source>
</evidence>
<evidence type="ECO:0000256" key="6">
    <source>
        <dbReference type="PIRSR" id="PIRSR000350-4"/>
    </source>
</evidence>
<evidence type="ECO:0000256" key="1">
    <source>
        <dbReference type="ARBA" id="ARBA00007532"/>
    </source>
</evidence>
<protein>
    <submittedName>
        <fullName evidence="9">Dihydrolipoyl dehydrogenase</fullName>
        <ecNumber evidence="9">1.8.1.4</ecNumber>
    </submittedName>
</protein>
<dbReference type="GO" id="GO:0050660">
    <property type="term" value="F:flavin adenine dinucleotide binding"/>
    <property type="evidence" value="ECO:0007669"/>
    <property type="project" value="TreeGrafter"/>
</dbReference>
<dbReference type="InterPro" id="IPR004099">
    <property type="entry name" value="Pyr_nucl-diS_OxRdtase_dimer"/>
</dbReference>
<name>A0A515EV85_9BURK</name>
<dbReference type="InterPro" id="IPR016156">
    <property type="entry name" value="FAD/NAD-linked_Rdtase_dimer_sf"/>
</dbReference>